<protein>
    <submittedName>
        <fullName evidence="1">Uncharacterized protein</fullName>
    </submittedName>
</protein>
<gene>
    <name evidence="1" type="ORF">MRATA1EN22A_LOCUS25354</name>
</gene>
<dbReference type="EMBL" id="OX596090">
    <property type="protein sequence ID" value="CAN0540954.1"/>
    <property type="molecule type" value="Genomic_DNA"/>
</dbReference>
<reference evidence="1" key="2">
    <citation type="submission" date="2025-03" db="EMBL/GenBank/DDBJ databases">
        <authorList>
            <consortium name="ELIXIR-Norway"/>
            <consortium name="Elixir Norway"/>
        </authorList>
    </citation>
    <scope>NUCLEOTIDE SEQUENCE</scope>
</reference>
<reference evidence="1" key="1">
    <citation type="submission" date="2023-05" db="EMBL/GenBank/DDBJ databases">
        <authorList>
            <consortium name="ELIXIR-Norway"/>
        </authorList>
    </citation>
    <scope>NUCLEOTIDE SEQUENCE</scope>
</reference>
<evidence type="ECO:0000313" key="1">
    <source>
        <dbReference type="EMBL" id="CAN0540954.1"/>
    </source>
</evidence>
<organism evidence="1 2">
    <name type="scientific">Rangifer tarandus platyrhynchus</name>
    <name type="common">Svalbard reindeer</name>
    <dbReference type="NCBI Taxonomy" id="3082113"/>
    <lineage>
        <taxon>Eukaryota</taxon>
        <taxon>Metazoa</taxon>
        <taxon>Chordata</taxon>
        <taxon>Craniata</taxon>
        <taxon>Vertebrata</taxon>
        <taxon>Euteleostomi</taxon>
        <taxon>Mammalia</taxon>
        <taxon>Eutheria</taxon>
        <taxon>Laurasiatheria</taxon>
        <taxon>Artiodactyla</taxon>
        <taxon>Ruminantia</taxon>
        <taxon>Pecora</taxon>
        <taxon>Cervidae</taxon>
        <taxon>Odocoileinae</taxon>
        <taxon>Rangifer</taxon>
    </lineage>
</organism>
<name>A0AC60A0E2_RANTA</name>
<dbReference type="Proteomes" id="UP001162501">
    <property type="component" value="Chromosome 6"/>
</dbReference>
<proteinExistence type="predicted"/>
<accession>A0AC60A0E2</accession>
<sequence>MSTCKCSEPSLERETKASAHCGLGLPVRQRAGAPRPASGSLGIPGKSWSTNGVCERDAASHQVLLPLSLPLALSSSPSRPLGAFSRGISSLFFSTAWLLRLRQVKFPQHGELWSLPGGRPWERLAL</sequence>
<evidence type="ECO:0000313" key="2">
    <source>
        <dbReference type="Proteomes" id="UP001162501"/>
    </source>
</evidence>